<evidence type="ECO:0000313" key="2">
    <source>
        <dbReference type="EMBL" id="GIY05110.1"/>
    </source>
</evidence>
<evidence type="ECO:0000313" key="3">
    <source>
        <dbReference type="Proteomes" id="UP001054837"/>
    </source>
</evidence>
<comment type="caution">
    <text evidence="2">The sequence shown here is derived from an EMBL/GenBank/DDBJ whole genome shotgun (WGS) entry which is preliminary data.</text>
</comment>
<dbReference type="AlphaFoldDB" id="A0AAV4Q7S6"/>
<dbReference type="Proteomes" id="UP001054837">
    <property type="component" value="Unassembled WGS sequence"/>
</dbReference>
<sequence length="89" mass="9977">MDKFTLSEKATPSNSVKQESQEGSGGNYEEEARDDFRNNPIVLGVHHISSFLRLETVPICTLTTKLSNGLARKELTCCKRTFPNEKMNS</sequence>
<organism evidence="2 3">
    <name type="scientific">Caerostris darwini</name>
    <dbReference type="NCBI Taxonomy" id="1538125"/>
    <lineage>
        <taxon>Eukaryota</taxon>
        <taxon>Metazoa</taxon>
        <taxon>Ecdysozoa</taxon>
        <taxon>Arthropoda</taxon>
        <taxon>Chelicerata</taxon>
        <taxon>Arachnida</taxon>
        <taxon>Araneae</taxon>
        <taxon>Araneomorphae</taxon>
        <taxon>Entelegynae</taxon>
        <taxon>Araneoidea</taxon>
        <taxon>Araneidae</taxon>
        <taxon>Caerostris</taxon>
    </lineage>
</organism>
<accession>A0AAV4Q7S6</accession>
<feature type="compositionally biased region" description="Polar residues" evidence="1">
    <location>
        <begin position="8"/>
        <end position="22"/>
    </location>
</feature>
<protein>
    <submittedName>
        <fullName evidence="2">Uncharacterized protein</fullName>
    </submittedName>
</protein>
<feature type="region of interest" description="Disordered" evidence="1">
    <location>
        <begin position="1"/>
        <end position="33"/>
    </location>
</feature>
<reference evidence="2 3" key="1">
    <citation type="submission" date="2021-06" db="EMBL/GenBank/DDBJ databases">
        <title>Caerostris darwini draft genome.</title>
        <authorList>
            <person name="Kono N."/>
            <person name="Arakawa K."/>
        </authorList>
    </citation>
    <scope>NUCLEOTIDE SEQUENCE [LARGE SCALE GENOMIC DNA]</scope>
</reference>
<dbReference type="EMBL" id="BPLQ01004057">
    <property type="protein sequence ID" value="GIY05110.1"/>
    <property type="molecule type" value="Genomic_DNA"/>
</dbReference>
<name>A0AAV4Q7S6_9ARAC</name>
<proteinExistence type="predicted"/>
<evidence type="ECO:0000256" key="1">
    <source>
        <dbReference type="SAM" id="MobiDB-lite"/>
    </source>
</evidence>
<keyword evidence="3" id="KW-1185">Reference proteome</keyword>
<gene>
    <name evidence="2" type="ORF">CDAR_120871</name>
</gene>